<dbReference type="GO" id="GO:0007169">
    <property type="term" value="P:cell surface receptor protein tyrosine kinase signaling pathway"/>
    <property type="evidence" value="ECO:0007669"/>
    <property type="project" value="TreeGrafter"/>
</dbReference>
<dbReference type="SMART" id="SM00454">
    <property type="entry name" value="SAM"/>
    <property type="match status" value="1"/>
</dbReference>
<proteinExistence type="predicted"/>
<keyword evidence="3" id="KW-1185">Reference proteome</keyword>
<evidence type="ECO:0000313" key="3">
    <source>
        <dbReference type="Proteomes" id="UP000311919"/>
    </source>
</evidence>
<name>A0A4Z2DPF8_SCHJA</name>
<dbReference type="Pfam" id="PF00536">
    <property type="entry name" value="SAM_1"/>
    <property type="match status" value="1"/>
</dbReference>
<evidence type="ECO:0000313" key="2">
    <source>
        <dbReference type="EMBL" id="TNN18403.1"/>
    </source>
</evidence>
<feature type="domain" description="SAM" evidence="1">
    <location>
        <begin position="21"/>
        <end position="87"/>
    </location>
</feature>
<organism evidence="2 3">
    <name type="scientific">Schistosoma japonicum</name>
    <name type="common">Blood fluke</name>
    <dbReference type="NCBI Taxonomy" id="6182"/>
    <lineage>
        <taxon>Eukaryota</taxon>
        <taxon>Metazoa</taxon>
        <taxon>Spiralia</taxon>
        <taxon>Lophotrochozoa</taxon>
        <taxon>Platyhelminthes</taxon>
        <taxon>Trematoda</taxon>
        <taxon>Digenea</taxon>
        <taxon>Strigeidida</taxon>
        <taxon>Schistosomatoidea</taxon>
        <taxon>Schistosomatidae</taxon>
        <taxon>Schistosoma</taxon>
    </lineage>
</organism>
<dbReference type="OrthoDB" id="434324at2759"/>
<sequence length="100" mass="11763">MLIYLIILRSQQKKSRHVLNWTPEDVVKWLHKYASPVGAKYSEIFEANSINGMCLRLMTDEWLLRLGIADQSDRSALMSHIYRMRLKYDSSDLSDMLKNN</sequence>
<dbReference type="InterPro" id="IPR001660">
    <property type="entry name" value="SAM"/>
</dbReference>
<dbReference type="PANTHER" id="PTHR20843">
    <property type="entry name" value="STERILE ALPHA MOTIF DOMAIN CONTAINING PROTEIN 10"/>
    <property type="match status" value="1"/>
</dbReference>
<dbReference type="SUPFAM" id="SSF47769">
    <property type="entry name" value="SAM/Pointed domain"/>
    <property type="match status" value="1"/>
</dbReference>
<protein>
    <submittedName>
        <fullName evidence="2">Protein aveugle</fullName>
    </submittedName>
</protein>
<evidence type="ECO:0000259" key="1">
    <source>
        <dbReference type="PROSITE" id="PS50105"/>
    </source>
</evidence>
<dbReference type="PANTHER" id="PTHR20843:SF0">
    <property type="entry name" value="PROTEIN AVEUGLE"/>
    <property type="match status" value="1"/>
</dbReference>
<dbReference type="PROSITE" id="PS50105">
    <property type="entry name" value="SAM_DOMAIN"/>
    <property type="match status" value="1"/>
</dbReference>
<dbReference type="Gene3D" id="1.10.150.50">
    <property type="entry name" value="Transcription Factor, Ets-1"/>
    <property type="match status" value="1"/>
</dbReference>
<accession>A0A4Z2DPF8</accession>
<dbReference type="InterPro" id="IPR013761">
    <property type="entry name" value="SAM/pointed_sf"/>
</dbReference>
<gene>
    <name evidence="2" type="ORF">EWB00_010201</name>
</gene>
<reference evidence="2 3" key="1">
    <citation type="submission" date="2019-03" db="EMBL/GenBank/DDBJ databases">
        <title>An improved genome assembly of the fluke Schistosoma japonicum.</title>
        <authorList>
            <person name="Hu W."/>
            <person name="Luo F."/>
            <person name="Yin M."/>
            <person name="Mo X."/>
            <person name="Sun C."/>
            <person name="Wu Q."/>
            <person name="Zhu B."/>
            <person name="Xiang M."/>
            <person name="Wang J."/>
            <person name="Wang Y."/>
            <person name="Zhang T."/>
            <person name="Xu B."/>
            <person name="Zheng H."/>
            <person name="Feng Z."/>
        </authorList>
    </citation>
    <scope>NUCLEOTIDE SEQUENCE [LARGE SCALE GENOMIC DNA]</scope>
    <source>
        <strain evidence="2">HuSjv2</strain>
        <tissue evidence="2">Worms</tissue>
    </source>
</reference>
<dbReference type="Proteomes" id="UP000311919">
    <property type="component" value="Unassembled WGS sequence"/>
</dbReference>
<comment type="caution">
    <text evidence="2">The sequence shown here is derived from an EMBL/GenBank/DDBJ whole genome shotgun (WGS) entry which is preliminary data.</text>
</comment>
<dbReference type="AlphaFoldDB" id="A0A4Z2DPF8"/>
<dbReference type="EMBL" id="SKCS01000076">
    <property type="protein sequence ID" value="TNN18403.1"/>
    <property type="molecule type" value="Genomic_DNA"/>
</dbReference>
<dbReference type="InterPro" id="IPR052268">
    <property type="entry name" value="SAM_domain-containing_protein"/>
</dbReference>
<dbReference type="GO" id="GO:0009898">
    <property type="term" value="C:cytoplasmic side of plasma membrane"/>
    <property type="evidence" value="ECO:0007669"/>
    <property type="project" value="TreeGrafter"/>
</dbReference>